<dbReference type="FunFam" id="2.10.25.10:FF:000122">
    <property type="entry name" value="Protein crumbs homolog 2"/>
    <property type="match status" value="1"/>
</dbReference>
<dbReference type="PROSITE" id="PS01186">
    <property type="entry name" value="EGF_2"/>
    <property type="match status" value="2"/>
</dbReference>
<keyword evidence="11" id="KW-1185">Reference proteome</keyword>
<dbReference type="PROSITE" id="PS50026">
    <property type="entry name" value="EGF_3"/>
    <property type="match status" value="3"/>
</dbReference>
<dbReference type="Proteomes" id="UP001283361">
    <property type="component" value="Unassembled WGS sequence"/>
</dbReference>
<dbReference type="PROSITE" id="PS01187">
    <property type="entry name" value="EGF_CA"/>
    <property type="match status" value="1"/>
</dbReference>
<keyword evidence="3" id="KW-0677">Repeat</keyword>
<dbReference type="InterPro" id="IPR000152">
    <property type="entry name" value="EGF-type_Asp/Asn_hydroxyl_site"/>
</dbReference>
<keyword evidence="4 6" id="KW-1015">Disulfide bond</keyword>
<dbReference type="GO" id="GO:0048646">
    <property type="term" value="P:anatomical structure formation involved in morphogenesis"/>
    <property type="evidence" value="ECO:0007669"/>
    <property type="project" value="UniProtKB-ARBA"/>
</dbReference>
<keyword evidence="8" id="KW-1133">Transmembrane helix</keyword>
<reference evidence="10" key="1">
    <citation type="journal article" date="2023" name="G3 (Bethesda)">
        <title>A reference genome for the long-term kleptoplast-retaining sea slug Elysia crispata morphotype clarki.</title>
        <authorList>
            <person name="Eastman K.E."/>
            <person name="Pendleton A.L."/>
            <person name="Shaikh M.A."/>
            <person name="Suttiyut T."/>
            <person name="Ogas R."/>
            <person name="Tomko P."/>
            <person name="Gavelis G."/>
            <person name="Widhalm J.R."/>
            <person name="Wisecaver J.H."/>
        </authorList>
    </citation>
    <scope>NUCLEOTIDE SEQUENCE</scope>
    <source>
        <strain evidence="10">ECLA1</strain>
    </source>
</reference>
<dbReference type="Gene3D" id="2.10.25.10">
    <property type="entry name" value="Laminin"/>
    <property type="match status" value="3"/>
</dbReference>
<dbReference type="CDD" id="cd00054">
    <property type="entry name" value="EGF_CA"/>
    <property type="match status" value="3"/>
</dbReference>
<dbReference type="GO" id="GO:0005509">
    <property type="term" value="F:calcium ion binding"/>
    <property type="evidence" value="ECO:0007669"/>
    <property type="project" value="InterPro"/>
</dbReference>
<evidence type="ECO:0000256" key="7">
    <source>
        <dbReference type="SAM" id="MobiDB-lite"/>
    </source>
</evidence>
<feature type="disulfide bond" evidence="6">
    <location>
        <begin position="494"/>
        <end position="503"/>
    </location>
</feature>
<dbReference type="PROSITE" id="PS00010">
    <property type="entry name" value="ASX_HYDROXYL"/>
    <property type="match status" value="3"/>
</dbReference>
<protein>
    <recommendedName>
        <fullName evidence="9">EGF-like domain-containing protein</fullName>
    </recommendedName>
</protein>
<evidence type="ECO:0000256" key="1">
    <source>
        <dbReference type="ARBA" id="ARBA00022536"/>
    </source>
</evidence>
<evidence type="ECO:0000256" key="4">
    <source>
        <dbReference type="ARBA" id="ARBA00023157"/>
    </source>
</evidence>
<keyword evidence="8" id="KW-0472">Membrane</keyword>
<evidence type="ECO:0000256" key="5">
    <source>
        <dbReference type="ARBA" id="ARBA00023180"/>
    </source>
</evidence>
<gene>
    <name evidence="10" type="ORF">RRG08_001958</name>
</gene>
<dbReference type="InterPro" id="IPR018097">
    <property type="entry name" value="EGF_Ca-bd_CS"/>
</dbReference>
<feature type="compositionally biased region" description="Polar residues" evidence="7">
    <location>
        <begin position="688"/>
        <end position="700"/>
    </location>
</feature>
<feature type="disulfide bond" evidence="6">
    <location>
        <begin position="418"/>
        <end position="427"/>
    </location>
</feature>
<keyword evidence="5" id="KW-0325">Glycoprotein</keyword>
<dbReference type="GO" id="GO:0030097">
    <property type="term" value="P:hemopoiesis"/>
    <property type="evidence" value="ECO:0007669"/>
    <property type="project" value="UniProtKB-ARBA"/>
</dbReference>
<comment type="caution">
    <text evidence="10">The sequence shown here is derived from an EMBL/GenBank/DDBJ whole genome shotgun (WGS) entry which is preliminary data.</text>
</comment>
<organism evidence="10 11">
    <name type="scientific">Elysia crispata</name>
    <name type="common">lettuce slug</name>
    <dbReference type="NCBI Taxonomy" id="231223"/>
    <lineage>
        <taxon>Eukaryota</taxon>
        <taxon>Metazoa</taxon>
        <taxon>Spiralia</taxon>
        <taxon>Lophotrochozoa</taxon>
        <taxon>Mollusca</taxon>
        <taxon>Gastropoda</taxon>
        <taxon>Heterobranchia</taxon>
        <taxon>Euthyneura</taxon>
        <taxon>Panpulmonata</taxon>
        <taxon>Sacoglossa</taxon>
        <taxon>Placobranchoidea</taxon>
        <taxon>Plakobranchidae</taxon>
        <taxon>Elysia</taxon>
    </lineage>
</organism>
<dbReference type="GO" id="GO:0009952">
    <property type="term" value="P:anterior/posterior pattern specification"/>
    <property type="evidence" value="ECO:0007669"/>
    <property type="project" value="UniProtKB-ARBA"/>
</dbReference>
<feature type="domain" description="EGF-like" evidence="9">
    <location>
        <begin position="468"/>
        <end position="504"/>
    </location>
</feature>
<evidence type="ECO:0000256" key="2">
    <source>
        <dbReference type="ARBA" id="ARBA00022729"/>
    </source>
</evidence>
<dbReference type="InterPro" id="IPR000742">
    <property type="entry name" value="EGF"/>
</dbReference>
<proteinExistence type="predicted"/>
<dbReference type="PANTHER" id="PTHR12916">
    <property type="entry name" value="CYTOCHROME C OXIDASE POLYPEPTIDE VIC-2"/>
    <property type="match status" value="1"/>
</dbReference>
<dbReference type="AlphaFoldDB" id="A0AAE1EDG9"/>
<feature type="domain" description="EGF-like" evidence="9">
    <location>
        <begin position="430"/>
        <end position="466"/>
    </location>
</feature>
<comment type="caution">
    <text evidence="6">Lacks conserved residue(s) required for the propagation of feature annotation.</text>
</comment>
<name>A0AAE1EDG9_9GAST</name>
<keyword evidence="1 6" id="KW-0245">EGF-like domain</keyword>
<evidence type="ECO:0000313" key="11">
    <source>
        <dbReference type="Proteomes" id="UP001283361"/>
    </source>
</evidence>
<dbReference type="InterPro" id="IPR013032">
    <property type="entry name" value="EGF-like_CS"/>
</dbReference>
<accession>A0AAE1EDG9</accession>
<feature type="compositionally biased region" description="Low complexity" evidence="7">
    <location>
        <begin position="652"/>
        <end position="662"/>
    </location>
</feature>
<feature type="disulfide bond" evidence="6">
    <location>
        <begin position="456"/>
        <end position="465"/>
    </location>
</feature>
<dbReference type="FunFam" id="2.10.25.10:FF:000012">
    <property type="entry name" value="Delta-like protein"/>
    <property type="match status" value="1"/>
</dbReference>
<feature type="region of interest" description="Disordered" evidence="7">
    <location>
        <begin position="628"/>
        <end position="700"/>
    </location>
</feature>
<dbReference type="InterPro" id="IPR001881">
    <property type="entry name" value="EGF-like_Ca-bd_dom"/>
</dbReference>
<feature type="domain" description="EGF-like" evidence="9">
    <location>
        <begin position="392"/>
        <end position="428"/>
    </location>
</feature>
<dbReference type="PANTHER" id="PTHR12916:SF4">
    <property type="entry name" value="UNINFLATABLE, ISOFORM C"/>
    <property type="match status" value="1"/>
</dbReference>
<dbReference type="SMART" id="SM00179">
    <property type="entry name" value="EGF_CA"/>
    <property type="match status" value="3"/>
</dbReference>
<evidence type="ECO:0000259" key="9">
    <source>
        <dbReference type="PROSITE" id="PS50026"/>
    </source>
</evidence>
<dbReference type="SMART" id="SM00181">
    <property type="entry name" value="EGF"/>
    <property type="match status" value="3"/>
</dbReference>
<evidence type="ECO:0000256" key="3">
    <source>
        <dbReference type="ARBA" id="ARBA00022737"/>
    </source>
</evidence>
<dbReference type="GO" id="GO:0035282">
    <property type="term" value="P:segmentation"/>
    <property type="evidence" value="ECO:0007669"/>
    <property type="project" value="UniProtKB-ARBA"/>
</dbReference>
<evidence type="ECO:0000313" key="10">
    <source>
        <dbReference type="EMBL" id="KAK3802695.1"/>
    </source>
</evidence>
<dbReference type="PROSITE" id="PS00022">
    <property type="entry name" value="EGF_1"/>
    <property type="match status" value="2"/>
</dbReference>
<keyword evidence="8" id="KW-0812">Transmembrane</keyword>
<evidence type="ECO:0000256" key="6">
    <source>
        <dbReference type="PROSITE-ProRule" id="PRU00076"/>
    </source>
</evidence>
<evidence type="ECO:0000256" key="8">
    <source>
        <dbReference type="SAM" id="Phobius"/>
    </source>
</evidence>
<dbReference type="FunFam" id="2.10.25.10:FF:000321">
    <property type="entry name" value="Protein delta homolog 1"/>
    <property type="match status" value="1"/>
</dbReference>
<dbReference type="GO" id="GO:0048863">
    <property type="term" value="P:stem cell differentiation"/>
    <property type="evidence" value="ECO:0007669"/>
    <property type="project" value="UniProtKB-ARBA"/>
</dbReference>
<dbReference type="Pfam" id="PF12661">
    <property type="entry name" value="hEGF"/>
    <property type="match status" value="1"/>
</dbReference>
<sequence>MRSFCLTNFYRLVIITVMVSITLARHFRGGTISWKSMGGRKVEFYFKMGWTYGSGPGCTQQRIGQFVNNPIALSSSNWVCTVGCPGQPILHSPNYFCMAANQAEDWEQGQMKFNYTFPNSGPFVVSFEGTAWMQLGANKGGGAWNLSTTVDLRSRSDTQQPNNSPQALSQAIYYMQLDCTHTLKIPVIDEDGDKVQCQWAVGDECKTVCNGLPGAILDEEECTITFESSTARNYVRDEFYAVALTIRDYPETSITLGHDRKTPSDSLSSVPIQFLIKTPTFPVGCDEKPRFVHPTPAEGSELVFWSGDPISIVVAADNSNDILKKVTLIDVIGPVHLVQSSLTQDTSRTNTFQKTLTWQTTDADIGDHIVCARAVNERNKTGDPRCFTIKIDVDDCKTEPCKNDGVCHDLKNDYVCVCVPGFTDKNCSTDIDDCLSDPCINGGNCTDQVNNFTCVCPPAYRGRNCHIGVDFCKPKPCLNGGICHNSFTGFTCQCFNGWQGKICDYRSATAKRSTCTRSTVSTTVTALSQVTKKDACCQATEYSDCECFVSPHTPPEEVEMDQDIRDLLCALIGFPIGLGLSVLTFNLFRRCASWTGPPKPAQIYRAKHPPAKRRSSLTANWINKQMTPVEAPEQRSTSSSSGFFGIDEADQSSSSSPTVSESAQTVNIYRATFTDESMHSTGPKKNPDTYTSGVTDWSTC</sequence>
<dbReference type="GO" id="GO:0019904">
    <property type="term" value="F:protein domain specific binding"/>
    <property type="evidence" value="ECO:0007669"/>
    <property type="project" value="UniProtKB-ARBA"/>
</dbReference>
<dbReference type="SUPFAM" id="SSF57196">
    <property type="entry name" value="EGF/Laminin"/>
    <property type="match status" value="3"/>
</dbReference>
<dbReference type="EMBL" id="JAWDGP010000218">
    <property type="protein sequence ID" value="KAK3802695.1"/>
    <property type="molecule type" value="Genomic_DNA"/>
</dbReference>
<keyword evidence="2" id="KW-0732">Signal</keyword>
<feature type="transmembrane region" description="Helical" evidence="8">
    <location>
        <begin position="6"/>
        <end position="27"/>
    </location>
</feature>
<dbReference type="Pfam" id="PF00008">
    <property type="entry name" value="EGF"/>
    <property type="match status" value="2"/>
</dbReference>